<feature type="region of interest" description="Disordered" evidence="5">
    <location>
        <begin position="1"/>
        <end position="22"/>
    </location>
</feature>
<comment type="caution">
    <text evidence="6">The sequence shown here is derived from an EMBL/GenBank/DDBJ whole genome shotgun (WGS) entry which is preliminary data.</text>
</comment>
<keyword evidence="7" id="KW-1185">Reference proteome</keyword>
<dbReference type="SUPFAM" id="SSF53383">
    <property type="entry name" value="PLP-dependent transferases"/>
    <property type="match status" value="1"/>
</dbReference>
<evidence type="ECO:0000313" key="7">
    <source>
        <dbReference type="Proteomes" id="UP000640052"/>
    </source>
</evidence>
<dbReference type="Gene3D" id="3.90.1150.10">
    <property type="entry name" value="Aspartate Aminotransferase, domain 1"/>
    <property type="match status" value="1"/>
</dbReference>
<dbReference type="InterPro" id="IPR015424">
    <property type="entry name" value="PyrdxlP-dep_Trfase"/>
</dbReference>
<evidence type="ECO:0000256" key="4">
    <source>
        <dbReference type="RuleBase" id="RU004508"/>
    </source>
</evidence>
<evidence type="ECO:0000256" key="1">
    <source>
        <dbReference type="ARBA" id="ARBA00001933"/>
    </source>
</evidence>
<dbReference type="GO" id="GO:0000271">
    <property type="term" value="P:polysaccharide biosynthetic process"/>
    <property type="evidence" value="ECO:0007669"/>
    <property type="project" value="TreeGrafter"/>
</dbReference>
<dbReference type="Pfam" id="PF01041">
    <property type="entry name" value="DegT_DnrJ_EryC1"/>
    <property type="match status" value="1"/>
</dbReference>
<dbReference type="PANTHER" id="PTHR30244">
    <property type="entry name" value="TRANSAMINASE"/>
    <property type="match status" value="1"/>
</dbReference>
<gene>
    <name evidence="6" type="ORF">Aph01nite_35900</name>
</gene>
<accession>A0A919UR85</accession>
<evidence type="ECO:0000256" key="3">
    <source>
        <dbReference type="PIRSR" id="PIRSR000390-2"/>
    </source>
</evidence>
<feature type="active site" description="Proton acceptor" evidence="2">
    <location>
        <position position="202"/>
    </location>
</feature>
<dbReference type="Proteomes" id="UP000640052">
    <property type="component" value="Unassembled WGS sequence"/>
</dbReference>
<evidence type="ECO:0000256" key="5">
    <source>
        <dbReference type="SAM" id="MobiDB-lite"/>
    </source>
</evidence>
<dbReference type="AlphaFoldDB" id="A0A919UR85"/>
<feature type="compositionally biased region" description="Low complexity" evidence="5">
    <location>
        <begin position="1"/>
        <end position="19"/>
    </location>
</feature>
<proteinExistence type="inferred from homology"/>
<comment type="similarity">
    <text evidence="4">Belongs to the DegT/DnrJ/EryC1 family.</text>
</comment>
<reference evidence="6" key="1">
    <citation type="submission" date="2021-01" db="EMBL/GenBank/DDBJ databases">
        <title>Whole genome shotgun sequence of Acrocarpospora phusangensis NBRC 108782.</title>
        <authorList>
            <person name="Komaki H."/>
            <person name="Tamura T."/>
        </authorList>
    </citation>
    <scope>NUCLEOTIDE SEQUENCE</scope>
    <source>
        <strain evidence="6">NBRC 108782</strain>
    </source>
</reference>
<comment type="cofactor">
    <cofactor evidence="1">
        <name>pyridoxal 5'-phosphate</name>
        <dbReference type="ChEBI" id="CHEBI:597326"/>
    </cofactor>
</comment>
<feature type="modified residue" description="N6-(pyridoxal phosphate)lysine" evidence="3">
    <location>
        <position position="202"/>
    </location>
</feature>
<dbReference type="InterPro" id="IPR015421">
    <property type="entry name" value="PyrdxlP-dep_Trfase_major"/>
</dbReference>
<dbReference type="RefSeq" id="WP_204042016.1">
    <property type="nucleotide sequence ID" value="NZ_BOOA01000027.1"/>
</dbReference>
<keyword evidence="6" id="KW-0032">Aminotransferase</keyword>
<dbReference type="CDD" id="cd00616">
    <property type="entry name" value="AHBA_syn"/>
    <property type="match status" value="1"/>
</dbReference>
<sequence length="421" mass="44045">MTTMAPSTAPSTATDGATTVRQRAWPRYDEESLARVAELARAGRTFDYHHGPELAEIEELFTRAHDGRYAVALNSGTSALLAAYHALGVGPGDEVLVPALTFLATASPLFLLGAVPVLCDAGTPQGNVSADTLRERVTPRTKAIAVTHLFGHPAPMAEIAALAREHGLPLIEDCSHAHGSTLDGRSVGTFGDLAVYSIGGLKLVSGGMGGVLLARDARHHDLACLLSSFQQRSAETVIDPRLRGLADVGLGGNLRITPIAAVLAASHARRLPELVAAKQRNARALLSRLTVHPGVEELPVAAGATTGGWYDVVFAVDEDSAGFTRDDLIAALQAHGLPAGVPRSAPLHLASVFRGEASPDVLRTPLGYRPGDLPVSESLHRQWVSLLGPQLNAPEPLVLDGYLAAADAALAGLTTSRGARR</sequence>
<evidence type="ECO:0000256" key="2">
    <source>
        <dbReference type="PIRSR" id="PIRSR000390-1"/>
    </source>
</evidence>
<dbReference type="GO" id="GO:0008483">
    <property type="term" value="F:transaminase activity"/>
    <property type="evidence" value="ECO:0007669"/>
    <property type="project" value="UniProtKB-KW"/>
</dbReference>
<dbReference type="GO" id="GO:0030170">
    <property type="term" value="F:pyridoxal phosphate binding"/>
    <property type="evidence" value="ECO:0007669"/>
    <property type="project" value="TreeGrafter"/>
</dbReference>
<protein>
    <submittedName>
        <fullName evidence="6">Aminotransferase DegT</fullName>
    </submittedName>
</protein>
<organism evidence="6 7">
    <name type="scientific">Acrocarpospora phusangensis</name>
    <dbReference type="NCBI Taxonomy" id="1070424"/>
    <lineage>
        <taxon>Bacteria</taxon>
        <taxon>Bacillati</taxon>
        <taxon>Actinomycetota</taxon>
        <taxon>Actinomycetes</taxon>
        <taxon>Streptosporangiales</taxon>
        <taxon>Streptosporangiaceae</taxon>
        <taxon>Acrocarpospora</taxon>
    </lineage>
</organism>
<dbReference type="PIRSF" id="PIRSF000390">
    <property type="entry name" value="PLP_StrS"/>
    <property type="match status" value="1"/>
</dbReference>
<dbReference type="InterPro" id="IPR015422">
    <property type="entry name" value="PyrdxlP-dep_Trfase_small"/>
</dbReference>
<evidence type="ECO:0000313" key="6">
    <source>
        <dbReference type="EMBL" id="GIH25280.1"/>
    </source>
</evidence>
<dbReference type="Gene3D" id="3.40.640.10">
    <property type="entry name" value="Type I PLP-dependent aspartate aminotransferase-like (Major domain)"/>
    <property type="match status" value="1"/>
</dbReference>
<name>A0A919UR85_9ACTN</name>
<keyword evidence="6" id="KW-0808">Transferase</keyword>
<dbReference type="InterPro" id="IPR000653">
    <property type="entry name" value="DegT/StrS_aminotransferase"/>
</dbReference>
<dbReference type="PANTHER" id="PTHR30244:SF34">
    <property type="entry name" value="DTDP-4-AMINO-4,6-DIDEOXYGALACTOSE TRANSAMINASE"/>
    <property type="match status" value="1"/>
</dbReference>
<keyword evidence="3 4" id="KW-0663">Pyridoxal phosphate</keyword>
<dbReference type="EMBL" id="BOOA01000027">
    <property type="protein sequence ID" value="GIH25280.1"/>
    <property type="molecule type" value="Genomic_DNA"/>
</dbReference>